<name>A0A1Y1SED1_9GAMM</name>
<dbReference type="InterPro" id="IPR031304">
    <property type="entry name" value="SLT_2"/>
</dbReference>
<keyword evidence="2" id="KW-0732">Signal</keyword>
<comment type="caution">
    <text evidence="4">The sequence shown here is derived from an EMBL/GenBank/DDBJ whole genome shotgun (WGS) entry which is preliminary data.</text>
</comment>
<dbReference type="InterPro" id="IPR011757">
    <property type="entry name" value="Lytic_transglycosylase_MltB"/>
</dbReference>
<dbReference type="PANTHER" id="PTHR30163:SF9">
    <property type="entry name" value="MEMBRANE-BOUND LYTIC MUREIN TRANSGLYCOSYLASE B"/>
    <property type="match status" value="1"/>
</dbReference>
<dbReference type="Pfam" id="PF13406">
    <property type="entry name" value="SLT_2"/>
    <property type="match status" value="1"/>
</dbReference>
<dbReference type="Gene3D" id="1.10.530.10">
    <property type="match status" value="1"/>
</dbReference>
<dbReference type="GO" id="GO:0009253">
    <property type="term" value="P:peptidoglycan catabolic process"/>
    <property type="evidence" value="ECO:0007669"/>
    <property type="project" value="TreeGrafter"/>
</dbReference>
<dbReference type="InterPro" id="IPR043426">
    <property type="entry name" value="MltB-like"/>
</dbReference>
<dbReference type="EMBL" id="AQQV01000002">
    <property type="protein sequence ID" value="ORE87357.1"/>
    <property type="molecule type" value="Genomic_DNA"/>
</dbReference>
<evidence type="ECO:0000256" key="1">
    <source>
        <dbReference type="PIRSR" id="PIRSR611757-1"/>
    </source>
</evidence>
<evidence type="ECO:0000259" key="3">
    <source>
        <dbReference type="Pfam" id="PF13406"/>
    </source>
</evidence>
<proteinExistence type="predicted"/>
<dbReference type="Proteomes" id="UP000192342">
    <property type="component" value="Unassembled WGS sequence"/>
</dbReference>
<evidence type="ECO:0000256" key="2">
    <source>
        <dbReference type="SAM" id="SignalP"/>
    </source>
</evidence>
<protein>
    <submittedName>
        <fullName evidence="4">Lytic murein transglycosylase B</fullName>
    </submittedName>
</protein>
<accession>A0A1Y1SED1</accession>
<keyword evidence="5" id="KW-1185">Reference proteome</keyword>
<organism evidence="4 5">
    <name type="scientific">Oceanococcus atlanticus</name>
    <dbReference type="NCBI Taxonomy" id="1317117"/>
    <lineage>
        <taxon>Bacteria</taxon>
        <taxon>Pseudomonadati</taxon>
        <taxon>Pseudomonadota</taxon>
        <taxon>Gammaproteobacteria</taxon>
        <taxon>Chromatiales</taxon>
        <taxon>Oceanococcaceae</taxon>
        <taxon>Oceanococcus</taxon>
    </lineage>
</organism>
<dbReference type="STRING" id="1317117.ATO7_09957"/>
<dbReference type="RefSeq" id="WP_146680274.1">
    <property type="nucleotide sequence ID" value="NZ_AQQV01000002.1"/>
</dbReference>
<dbReference type="GO" id="GO:0008933">
    <property type="term" value="F:peptidoglycan lytic transglycosylase activity"/>
    <property type="evidence" value="ECO:0007669"/>
    <property type="project" value="TreeGrafter"/>
</dbReference>
<evidence type="ECO:0000313" key="4">
    <source>
        <dbReference type="EMBL" id="ORE87357.1"/>
    </source>
</evidence>
<dbReference type="PANTHER" id="PTHR30163">
    <property type="entry name" value="MEMBRANE-BOUND LYTIC MUREIN TRANSGLYCOSYLASE B"/>
    <property type="match status" value="1"/>
</dbReference>
<evidence type="ECO:0000313" key="5">
    <source>
        <dbReference type="Proteomes" id="UP000192342"/>
    </source>
</evidence>
<feature type="signal peptide" evidence="2">
    <location>
        <begin position="1"/>
        <end position="19"/>
    </location>
</feature>
<gene>
    <name evidence="4" type="ORF">ATO7_09957</name>
</gene>
<dbReference type="Gene3D" id="1.10.8.350">
    <property type="entry name" value="Bacterial muramidase"/>
    <property type="match status" value="1"/>
</dbReference>
<dbReference type="CDD" id="cd13399">
    <property type="entry name" value="Slt35-like"/>
    <property type="match status" value="1"/>
</dbReference>
<dbReference type="AlphaFoldDB" id="A0A1Y1SED1"/>
<feature type="domain" description="Transglycosylase SLT" evidence="3">
    <location>
        <begin position="24"/>
        <end position="319"/>
    </location>
</feature>
<sequence length="328" mass="36107">MMRVTFTVLSLVLAPCVLADYSSHPKAAQLADELAATGEYTRAEVLDVLRKAQRNPKLIESERKAPERTRTWPEYRSIFMDGSRVANGVRFLRKHYPSLARASAEYGVPKHVIAAIIGVETLYGGYTGPHPVIDSLATQGFDHPTRTPFFFSELKEYFLLCREMGFDPLAQKGSYAGAMGLSQFMPSNYRRLGLDYDGDGRVNLWSPSDAIGSVANYLKNFRGTNTGWRAGEAVAFPVKISSPPEGVAVNQKTPTHTWAALSAHVEELPVTLEATQAVGLLALQTGAEPEYWLALPNFYSILSYNPRTYYAMAVFQVSQAIAAADLAD</sequence>
<dbReference type="InterPro" id="IPR023346">
    <property type="entry name" value="Lysozyme-like_dom_sf"/>
</dbReference>
<feature type="active site" evidence="1">
    <location>
        <position position="120"/>
    </location>
</feature>
<dbReference type="SUPFAM" id="SSF53955">
    <property type="entry name" value="Lysozyme-like"/>
    <property type="match status" value="1"/>
</dbReference>
<dbReference type="OrthoDB" id="9772911at2"/>
<feature type="chain" id="PRO_5012237337" evidence="2">
    <location>
        <begin position="20"/>
        <end position="328"/>
    </location>
</feature>
<reference evidence="4 5" key="1">
    <citation type="submission" date="2013-04" db="EMBL/GenBank/DDBJ databases">
        <title>Oceanococcus atlanticus 22II-S10r2 Genome Sequencing.</title>
        <authorList>
            <person name="Lai Q."/>
            <person name="Li G."/>
            <person name="Shao Z."/>
        </authorList>
    </citation>
    <scope>NUCLEOTIDE SEQUENCE [LARGE SCALE GENOMIC DNA]</scope>
    <source>
        <strain evidence="4 5">22II-S10r2</strain>
    </source>
</reference>
<dbReference type="NCBIfam" id="TIGR02282">
    <property type="entry name" value="MltB"/>
    <property type="match status" value="1"/>
</dbReference>